<dbReference type="SUPFAM" id="SSF46785">
    <property type="entry name" value="Winged helix' DNA-binding domain"/>
    <property type="match status" value="1"/>
</dbReference>
<reference evidence="2 3" key="2">
    <citation type="journal article" date="2009" name="Stand. Genomic Sci.">
        <title>Complete genome sequence of Staphylothermus marinus Stetter and Fiala 1986 type strain F1.</title>
        <authorList>
            <person name="Anderson I.J."/>
            <person name="Sun H."/>
            <person name="Lapidus A."/>
            <person name="Copeland A."/>
            <person name="Glavina Del Rio T."/>
            <person name="Tice H."/>
            <person name="Dalin E."/>
            <person name="Lucas S."/>
            <person name="Barry K."/>
            <person name="Land M."/>
            <person name="Richardson P."/>
            <person name="Huber H."/>
            <person name="Kyrpides N.C."/>
        </authorList>
    </citation>
    <scope>NUCLEOTIDE SEQUENCE [LARGE SCALE GENOMIC DNA]</scope>
    <source>
        <strain evidence="3">ATCC 43588 / DSM 3639 / JCM 9404 / F1</strain>
    </source>
</reference>
<dbReference type="eggNOG" id="arCOG01531">
    <property type="taxonomic scope" value="Archaea"/>
</dbReference>
<dbReference type="GeneID" id="4907235"/>
<dbReference type="Proteomes" id="UP000000254">
    <property type="component" value="Chromosome"/>
</dbReference>
<sequence>MKKTLTAKILEIIWQNPGSSIKDVATMLNISLPTARAILYKLKNNGYIEKTGKGYVLTSKGEWFINNVLLKEKTAGKESAEQKPVDTPRKSEQVIMESKQEVEKDKKEKQVVIEQNQLAGFKEKIMNKIMLLESRINELEETIQRITTDLESIKNILRTKEEYAKITEKMEKPSNKPAMLLGVKKQSKSSENKLPAPIMYIYEAKNALGPLLDSLIRSGKVEIIGSLVVDSEFYSEFKKRFPITISEAERLPPMEKKLLEEMNREAIVIIHAGKYYKLIK</sequence>
<dbReference type="InterPro" id="IPR036390">
    <property type="entry name" value="WH_DNA-bd_sf"/>
</dbReference>
<dbReference type="RefSeq" id="WP_011838500.1">
    <property type="nucleotide sequence ID" value="NC_009033.1"/>
</dbReference>
<accession>A3DKZ9</accession>
<dbReference type="EMBL" id="CP000575">
    <property type="protein sequence ID" value="ABN69309.1"/>
    <property type="molecule type" value="Genomic_DNA"/>
</dbReference>
<evidence type="ECO:0000256" key="1">
    <source>
        <dbReference type="SAM" id="Coils"/>
    </source>
</evidence>
<dbReference type="HOGENOM" id="CLU_1092397_0_0_2"/>
<keyword evidence="1" id="KW-0175">Coiled coil</keyword>
<dbReference type="AlphaFoldDB" id="A3DKZ9"/>
<reference evidence="3" key="1">
    <citation type="journal article" date="2009" name="BMC Genomics">
        <title>The complete genome sequence of Staphylothermus marinus reveals differences in sulfur metabolism among heterotrophic Crenarchaeota.</title>
        <authorList>
            <person name="Anderson I.J."/>
            <person name="Dharmarajan L."/>
            <person name="Rodriguez J."/>
            <person name="Hooper S."/>
            <person name="Porat I."/>
            <person name="Ulrich L.E."/>
            <person name="Elkins J.G."/>
            <person name="Mavromatis K."/>
            <person name="Sun H."/>
            <person name="Land M."/>
            <person name="Lapidus A."/>
            <person name="Lucas S."/>
            <person name="Barry K."/>
            <person name="Huber H."/>
            <person name="Zhulin I.B."/>
            <person name="Whitman W.B."/>
            <person name="Mukhopadhyay B."/>
            <person name="Woese C."/>
            <person name="Bristow J."/>
            <person name="Kyrpides N."/>
        </authorList>
    </citation>
    <scope>NUCLEOTIDE SEQUENCE [LARGE SCALE GENOMIC DNA]</scope>
    <source>
        <strain evidence="3">ATCC 43588 / DSM 3639 / JCM 9404 / F1</strain>
    </source>
</reference>
<dbReference type="OrthoDB" id="18934at2157"/>
<evidence type="ECO:0000313" key="3">
    <source>
        <dbReference type="Proteomes" id="UP000000254"/>
    </source>
</evidence>
<dbReference type="InterPro" id="IPR036388">
    <property type="entry name" value="WH-like_DNA-bd_sf"/>
</dbReference>
<evidence type="ECO:0000313" key="2">
    <source>
        <dbReference type="EMBL" id="ABN69309.1"/>
    </source>
</evidence>
<organism evidence="2 3">
    <name type="scientific">Staphylothermus marinus (strain ATCC 43588 / DSM 3639 / JCM 9404 / F1)</name>
    <dbReference type="NCBI Taxonomy" id="399550"/>
    <lineage>
        <taxon>Archaea</taxon>
        <taxon>Thermoproteota</taxon>
        <taxon>Thermoprotei</taxon>
        <taxon>Desulfurococcales</taxon>
        <taxon>Desulfurococcaceae</taxon>
        <taxon>Staphylothermus</taxon>
    </lineage>
</organism>
<dbReference type="Gene3D" id="1.10.10.10">
    <property type="entry name" value="Winged helix-like DNA-binding domain superfamily/Winged helix DNA-binding domain"/>
    <property type="match status" value="1"/>
</dbReference>
<dbReference type="Pfam" id="PF13412">
    <property type="entry name" value="HTH_24"/>
    <property type="match status" value="1"/>
</dbReference>
<feature type="coiled-coil region" evidence="1">
    <location>
        <begin position="122"/>
        <end position="156"/>
    </location>
</feature>
<keyword evidence="3" id="KW-1185">Reference proteome</keyword>
<dbReference type="KEGG" id="smr:Smar_0196"/>
<proteinExistence type="predicted"/>
<gene>
    <name evidence="2" type="ordered locus">Smar_0196</name>
</gene>
<dbReference type="STRING" id="399550.Smar_0196"/>
<protein>
    <submittedName>
        <fullName evidence="2">Uncharacterized protein</fullName>
    </submittedName>
</protein>
<name>A3DKZ9_STAMF</name>